<evidence type="ECO:0000256" key="8">
    <source>
        <dbReference type="ARBA" id="ARBA00022759"/>
    </source>
</evidence>
<dbReference type="PANTHER" id="PTHR11644">
    <property type="entry name" value="CYTIDINE DEAMINASE"/>
    <property type="match status" value="1"/>
</dbReference>
<keyword evidence="7 13" id="KW-0479">Metal-binding</keyword>
<feature type="region of interest" description="Disordered" evidence="16">
    <location>
        <begin position="180"/>
        <end position="249"/>
    </location>
</feature>
<dbReference type="GO" id="GO:0008270">
    <property type="term" value="F:zinc ion binding"/>
    <property type="evidence" value="ECO:0007669"/>
    <property type="project" value="UniProtKB-UniRule"/>
</dbReference>
<evidence type="ECO:0000256" key="2">
    <source>
        <dbReference type="ARBA" id="ARBA00006576"/>
    </source>
</evidence>
<dbReference type="GO" id="GO:0006364">
    <property type="term" value="P:rRNA processing"/>
    <property type="evidence" value="ECO:0007669"/>
    <property type="project" value="UniProtKB-UniRule"/>
</dbReference>
<dbReference type="InterPro" id="IPR002036">
    <property type="entry name" value="YbeY"/>
</dbReference>
<dbReference type="EMBL" id="FMYW01000011">
    <property type="protein sequence ID" value="SDC61263.1"/>
    <property type="molecule type" value="Genomic_DNA"/>
</dbReference>
<dbReference type="InterPro" id="IPR050202">
    <property type="entry name" value="Cyt/Deoxycyt_deaminase"/>
</dbReference>
<accession>A0A1G6N0C3</accession>
<feature type="binding site" evidence="15">
    <location>
        <position position="305"/>
    </location>
    <ligand>
        <name>Zn(2+)</name>
        <dbReference type="ChEBI" id="CHEBI:29105"/>
        <note>catalytic</note>
    </ligand>
</feature>
<dbReference type="PROSITE" id="PS00903">
    <property type="entry name" value="CYT_DCMP_DEAMINASES_1"/>
    <property type="match status" value="1"/>
</dbReference>
<evidence type="ECO:0000313" key="18">
    <source>
        <dbReference type="EMBL" id="SDC61263.1"/>
    </source>
</evidence>
<keyword evidence="4 13" id="KW-0690">Ribosome biogenesis</keyword>
<dbReference type="SUPFAM" id="SSF55486">
    <property type="entry name" value="Metalloproteases ('zincins'), catalytic domain"/>
    <property type="match status" value="1"/>
</dbReference>
<dbReference type="InterPro" id="IPR016192">
    <property type="entry name" value="APOBEC/CMP_deaminase_Zn-bd"/>
</dbReference>
<evidence type="ECO:0000256" key="14">
    <source>
        <dbReference type="PIRSR" id="PIRSR606262-1"/>
    </source>
</evidence>
<feature type="binding site" evidence="13">
    <location>
        <position position="124"/>
    </location>
    <ligand>
        <name>Zn(2+)</name>
        <dbReference type="ChEBI" id="CHEBI:29105"/>
        <note>catalytic</note>
    </ligand>
</feature>
<evidence type="ECO:0000313" key="19">
    <source>
        <dbReference type="Proteomes" id="UP000198943"/>
    </source>
</evidence>
<dbReference type="GO" id="GO:0055086">
    <property type="term" value="P:nucleobase-containing small molecule metabolic process"/>
    <property type="evidence" value="ECO:0007669"/>
    <property type="project" value="UniProtKB-ARBA"/>
</dbReference>
<evidence type="ECO:0000256" key="16">
    <source>
        <dbReference type="SAM" id="MobiDB-lite"/>
    </source>
</evidence>
<dbReference type="InterPro" id="IPR006262">
    <property type="entry name" value="Cyt_deam_tetra"/>
</dbReference>
<dbReference type="NCBIfam" id="TIGR01354">
    <property type="entry name" value="cyt_deam_tetra"/>
    <property type="match status" value="1"/>
</dbReference>
<comment type="catalytic activity">
    <reaction evidence="12">
        <text>cytidine + H2O + H(+) = uridine + NH4(+)</text>
        <dbReference type="Rhea" id="RHEA:16069"/>
        <dbReference type="ChEBI" id="CHEBI:15377"/>
        <dbReference type="ChEBI" id="CHEBI:15378"/>
        <dbReference type="ChEBI" id="CHEBI:16704"/>
        <dbReference type="ChEBI" id="CHEBI:17562"/>
        <dbReference type="ChEBI" id="CHEBI:28938"/>
        <dbReference type="EC" id="3.5.4.5"/>
    </reaction>
</comment>
<protein>
    <recommendedName>
        <fullName evidence="13">Endoribonuclease YbeY</fullName>
        <ecNumber evidence="13">3.1.-.-</ecNumber>
    </recommendedName>
</protein>
<comment type="subcellular location">
    <subcellularLocation>
        <location evidence="13">Cytoplasm</location>
    </subcellularLocation>
</comment>
<dbReference type="NCBIfam" id="NF004064">
    <property type="entry name" value="PRK05578.1"/>
    <property type="match status" value="1"/>
</dbReference>
<feature type="binding site" evidence="13">
    <location>
        <position position="120"/>
    </location>
    <ligand>
        <name>Zn(2+)</name>
        <dbReference type="ChEBI" id="CHEBI:29105"/>
        <note>catalytic</note>
    </ligand>
</feature>
<evidence type="ECO:0000256" key="1">
    <source>
        <dbReference type="ARBA" id="ARBA00003949"/>
    </source>
</evidence>
<dbReference type="PANTHER" id="PTHR11644:SF2">
    <property type="entry name" value="CYTIDINE DEAMINASE"/>
    <property type="match status" value="1"/>
</dbReference>
<dbReference type="GO" id="GO:0004222">
    <property type="term" value="F:metalloendopeptidase activity"/>
    <property type="evidence" value="ECO:0007669"/>
    <property type="project" value="InterPro"/>
</dbReference>
<gene>
    <name evidence="13" type="primary">ybeY</name>
    <name evidence="18" type="ORF">SAMN04487864_11167</name>
</gene>
<evidence type="ECO:0000256" key="15">
    <source>
        <dbReference type="PIRSR" id="PIRSR606262-3"/>
    </source>
</evidence>
<dbReference type="Pfam" id="PF00383">
    <property type="entry name" value="dCMP_cyt_deam_1"/>
    <property type="match status" value="1"/>
</dbReference>
<evidence type="ECO:0000256" key="7">
    <source>
        <dbReference type="ARBA" id="ARBA00022723"/>
    </source>
</evidence>
<evidence type="ECO:0000256" key="9">
    <source>
        <dbReference type="ARBA" id="ARBA00022801"/>
    </source>
</evidence>
<feature type="binding site" evidence="15">
    <location>
        <position position="343"/>
    </location>
    <ligand>
        <name>Zn(2+)</name>
        <dbReference type="ChEBI" id="CHEBI:29105"/>
        <note>catalytic</note>
    </ligand>
</feature>
<dbReference type="NCBIfam" id="TIGR00043">
    <property type="entry name" value="rRNA maturation RNase YbeY"/>
    <property type="match status" value="1"/>
</dbReference>
<dbReference type="InterPro" id="IPR002125">
    <property type="entry name" value="CMP_dCMP_dom"/>
</dbReference>
<feature type="compositionally biased region" description="Basic and acidic residues" evidence="16">
    <location>
        <begin position="180"/>
        <end position="230"/>
    </location>
</feature>
<feature type="active site" description="Proton donor" evidence="14">
    <location>
        <position position="307"/>
    </location>
</feature>
<dbReference type="GO" id="GO:0072527">
    <property type="term" value="P:pyrimidine-containing compound metabolic process"/>
    <property type="evidence" value="ECO:0007669"/>
    <property type="project" value="UniProtKB-ARBA"/>
</dbReference>
<proteinExistence type="inferred from homology"/>
<comment type="function">
    <text evidence="1">This enzyme scavenges exogenous and endogenous cytidine and 2'-deoxycytidine for UMP synthesis.</text>
</comment>
<dbReference type="GO" id="GO:0005829">
    <property type="term" value="C:cytosol"/>
    <property type="evidence" value="ECO:0007669"/>
    <property type="project" value="TreeGrafter"/>
</dbReference>
<organism evidence="18 19">
    <name type="scientific">Succiniclasticum ruminis</name>
    <dbReference type="NCBI Taxonomy" id="40841"/>
    <lineage>
        <taxon>Bacteria</taxon>
        <taxon>Bacillati</taxon>
        <taxon>Bacillota</taxon>
        <taxon>Negativicutes</taxon>
        <taxon>Acidaminococcales</taxon>
        <taxon>Acidaminococcaceae</taxon>
        <taxon>Succiniclasticum</taxon>
    </lineage>
</organism>
<dbReference type="GO" id="GO:0004521">
    <property type="term" value="F:RNA endonuclease activity"/>
    <property type="evidence" value="ECO:0007669"/>
    <property type="project" value="UniProtKB-UniRule"/>
</dbReference>
<dbReference type="Gene3D" id="3.40.390.30">
    <property type="entry name" value="Metalloproteases ('zincins'), catalytic domain"/>
    <property type="match status" value="1"/>
</dbReference>
<evidence type="ECO:0000259" key="17">
    <source>
        <dbReference type="PROSITE" id="PS51747"/>
    </source>
</evidence>
<dbReference type="Gene3D" id="3.40.140.10">
    <property type="entry name" value="Cytidine Deaminase, domain 2"/>
    <property type="match status" value="1"/>
</dbReference>
<dbReference type="RefSeq" id="WP_256324813.1">
    <property type="nucleotide sequence ID" value="NZ_FMYW01000011.1"/>
</dbReference>
<dbReference type="PROSITE" id="PS51747">
    <property type="entry name" value="CYT_DCMP_DEAMINASES_2"/>
    <property type="match status" value="1"/>
</dbReference>
<dbReference type="SUPFAM" id="SSF53927">
    <property type="entry name" value="Cytidine deaminase-like"/>
    <property type="match status" value="1"/>
</dbReference>
<evidence type="ECO:0000256" key="12">
    <source>
        <dbReference type="ARBA" id="ARBA00049558"/>
    </source>
</evidence>
<feature type="binding site" evidence="13">
    <location>
        <position position="130"/>
    </location>
    <ligand>
        <name>Zn(2+)</name>
        <dbReference type="ChEBI" id="CHEBI:29105"/>
        <note>catalytic</note>
    </ligand>
</feature>
<evidence type="ECO:0000256" key="11">
    <source>
        <dbReference type="ARBA" id="ARBA00049252"/>
    </source>
</evidence>
<feature type="domain" description="CMP/dCMP-type deaminase" evidence="17">
    <location>
        <begin position="253"/>
        <end position="380"/>
    </location>
</feature>
<dbReference type="Proteomes" id="UP000198943">
    <property type="component" value="Unassembled WGS sequence"/>
</dbReference>
<dbReference type="HAMAP" id="MF_00009">
    <property type="entry name" value="Endoribonucl_YbeY"/>
    <property type="match status" value="1"/>
</dbReference>
<dbReference type="InterPro" id="IPR016193">
    <property type="entry name" value="Cytidine_deaminase-like"/>
</dbReference>
<keyword evidence="6 13" id="KW-0540">Nuclease</keyword>
<comment type="catalytic activity">
    <reaction evidence="11">
        <text>2'-deoxycytidine + H2O + H(+) = 2'-deoxyuridine + NH4(+)</text>
        <dbReference type="Rhea" id="RHEA:13433"/>
        <dbReference type="ChEBI" id="CHEBI:15377"/>
        <dbReference type="ChEBI" id="CHEBI:15378"/>
        <dbReference type="ChEBI" id="CHEBI:15698"/>
        <dbReference type="ChEBI" id="CHEBI:16450"/>
        <dbReference type="ChEBI" id="CHEBI:28938"/>
        <dbReference type="EC" id="3.5.4.5"/>
    </reaction>
</comment>
<dbReference type="FunFam" id="3.40.140.10:FF:000008">
    <property type="entry name" value="Cytidine deaminase"/>
    <property type="match status" value="1"/>
</dbReference>
<evidence type="ECO:0000256" key="3">
    <source>
        <dbReference type="ARBA" id="ARBA00010875"/>
    </source>
</evidence>
<evidence type="ECO:0000256" key="5">
    <source>
        <dbReference type="ARBA" id="ARBA00022552"/>
    </source>
</evidence>
<dbReference type="GO" id="GO:0004126">
    <property type="term" value="F:cytidine deaminase activity"/>
    <property type="evidence" value="ECO:0007669"/>
    <property type="project" value="UniProtKB-EC"/>
</dbReference>
<keyword evidence="10 13" id="KW-0862">Zinc</keyword>
<evidence type="ECO:0000256" key="4">
    <source>
        <dbReference type="ARBA" id="ARBA00022517"/>
    </source>
</evidence>
<sequence>MKIIFSDDQDEVKVPKEAVALLKKGLQAVAKLHKLSAETEVSVSLVSDEVIHVLNKDYRGIDRPTDVLSFALDEAEEPQEFGGPNAHLLGDIIISAETAVRQGEEYGHGLNRELVYLGVHSLLHLLGYDHMNKADKAVMRQEEEKALQLIHLSQADLDRSAGKADPDHFAVAVVDAVQEKKTEKPAKMKTEKKTKNGKGKAEKQTKKPAEIEKRKEISTDKPKTEIEKKKVQNKNSKEGGNVMGRKKEKETDKAIQKLYKKALKTRENAYVPFSKFKVGAALLTKSGDIFTGCNVENSSFGLTVCAERVAMFNAAAAGVRPGEITMLLVAADTEDVTSPCGACRQVMAEFEIPVIVMANVRGDMRTVTLDELLPFSFKAADFA</sequence>
<keyword evidence="5 13" id="KW-0698">rRNA processing</keyword>
<dbReference type="AlphaFoldDB" id="A0A1G6N0C3"/>
<comment type="function">
    <text evidence="13">Single strand-specific metallo-endoribonuclease involved in late-stage 70S ribosome quality control and in maturation of the 3' terminus of the 16S rRNA.</text>
</comment>
<dbReference type="InterPro" id="IPR023091">
    <property type="entry name" value="MetalPrtase_cat_dom_sf_prd"/>
</dbReference>
<dbReference type="CDD" id="cd01283">
    <property type="entry name" value="cytidine_deaminase"/>
    <property type="match status" value="1"/>
</dbReference>
<dbReference type="PROSITE" id="PS01306">
    <property type="entry name" value="UPF0054"/>
    <property type="match status" value="1"/>
</dbReference>
<evidence type="ECO:0000256" key="6">
    <source>
        <dbReference type="ARBA" id="ARBA00022722"/>
    </source>
</evidence>
<keyword evidence="9 13" id="KW-0378">Hydrolase</keyword>
<name>A0A1G6N0C3_9FIRM</name>
<comment type="similarity">
    <text evidence="2">Belongs to the cytidine and deoxycytidylate deaminase family.</text>
</comment>
<reference evidence="19" key="1">
    <citation type="submission" date="2016-10" db="EMBL/GenBank/DDBJ databases">
        <authorList>
            <person name="Varghese N."/>
            <person name="Submissions S."/>
        </authorList>
    </citation>
    <scope>NUCLEOTIDE SEQUENCE [LARGE SCALE GENOMIC DNA]</scope>
    <source>
        <strain evidence="19">DSM 11005</strain>
    </source>
</reference>
<dbReference type="EC" id="3.1.-.-" evidence="13"/>
<evidence type="ECO:0000256" key="13">
    <source>
        <dbReference type="HAMAP-Rule" id="MF_00009"/>
    </source>
</evidence>
<dbReference type="Pfam" id="PF02130">
    <property type="entry name" value="YbeY"/>
    <property type="match status" value="1"/>
</dbReference>
<feature type="binding site" evidence="15">
    <location>
        <position position="340"/>
    </location>
    <ligand>
        <name>Zn(2+)</name>
        <dbReference type="ChEBI" id="CHEBI:29105"/>
        <note>catalytic</note>
    </ligand>
</feature>
<dbReference type="GO" id="GO:0042802">
    <property type="term" value="F:identical protein binding"/>
    <property type="evidence" value="ECO:0007669"/>
    <property type="project" value="UniProtKB-ARBA"/>
</dbReference>
<keyword evidence="19" id="KW-1185">Reference proteome</keyword>
<comment type="similarity">
    <text evidence="3 13">Belongs to the endoribonuclease YbeY family.</text>
</comment>
<keyword evidence="8 13" id="KW-0255">Endonuclease</keyword>
<keyword evidence="13" id="KW-0963">Cytoplasm</keyword>
<comment type="cofactor">
    <cofactor evidence="13">
        <name>Zn(2+)</name>
        <dbReference type="ChEBI" id="CHEBI:29105"/>
    </cofactor>
    <text evidence="13">Binds 1 zinc ion.</text>
</comment>
<evidence type="ECO:0000256" key="10">
    <source>
        <dbReference type="ARBA" id="ARBA00022833"/>
    </source>
</evidence>
<dbReference type="InterPro" id="IPR020549">
    <property type="entry name" value="YbeY_CS"/>
</dbReference>